<evidence type="ECO:0000313" key="5">
    <source>
        <dbReference type="Proteomes" id="UP000661193"/>
    </source>
</evidence>
<proteinExistence type="predicted"/>
<dbReference type="InterPro" id="IPR002372">
    <property type="entry name" value="PQQ_rpt_dom"/>
</dbReference>
<dbReference type="RefSeq" id="WP_203219756.1">
    <property type="nucleotide sequence ID" value="NZ_JAETXL010000001.1"/>
</dbReference>
<gene>
    <name evidence="4" type="ORF">JMF97_00630</name>
</gene>
<feature type="region of interest" description="Disordered" evidence="1">
    <location>
        <begin position="1"/>
        <end position="25"/>
    </location>
</feature>
<dbReference type="InterPro" id="IPR015943">
    <property type="entry name" value="WD40/YVTN_repeat-like_dom_sf"/>
</dbReference>
<evidence type="ECO:0000256" key="1">
    <source>
        <dbReference type="SAM" id="MobiDB-lite"/>
    </source>
</evidence>
<evidence type="ECO:0000259" key="3">
    <source>
        <dbReference type="Pfam" id="PF13360"/>
    </source>
</evidence>
<dbReference type="InterPro" id="IPR011047">
    <property type="entry name" value="Quinoprotein_ADH-like_sf"/>
</dbReference>
<organism evidence="4 5">
    <name type="scientific">Micromonospora fiedleri</name>
    <dbReference type="NCBI Taxonomy" id="1157498"/>
    <lineage>
        <taxon>Bacteria</taxon>
        <taxon>Bacillati</taxon>
        <taxon>Actinomycetota</taxon>
        <taxon>Actinomycetes</taxon>
        <taxon>Micromonosporales</taxon>
        <taxon>Micromonosporaceae</taxon>
        <taxon>Micromonospora</taxon>
    </lineage>
</organism>
<keyword evidence="5" id="KW-1185">Reference proteome</keyword>
<dbReference type="Gene3D" id="2.130.10.10">
    <property type="entry name" value="YVTN repeat-like/Quinoprotein amine dehydrogenase"/>
    <property type="match status" value="1"/>
</dbReference>
<comment type="caution">
    <text evidence="4">The sequence shown here is derived from an EMBL/GenBank/DDBJ whole genome shotgun (WGS) entry which is preliminary data.</text>
</comment>
<feature type="transmembrane region" description="Helical" evidence="2">
    <location>
        <begin position="29"/>
        <end position="50"/>
    </location>
</feature>
<evidence type="ECO:0000256" key="2">
    <source>
        <dbReference type="SAM" id="Phobius"/>
    </source>
</evidence>
<protein>
    <submittedName>
        <fullName evidence="4">PQQ-binding-like beta-propeller repeat protein</fullName>
    </submittedName>
</protein>
<sequence length="428" mass="46331">MTLIDLGELSAPSDPQPPRRRPRRGTSRWPVALMALVVLVVLTAAAPPAARVHATVPAGLPADLFLTEEHIFTVNPAPRVTDGSQELTAYARPRRATVTPQPLAALWRVPVPPGHRFFRVESVADGVLFALVPSQSTGHPGETMLLDAATGQQRWRAVGFGTPDASGRVLLQTMALDESTTLRSVELATGRELWSRTMPPSLIELHQRDGVIDALVLSTNAGDVEVLDAATGRLRHRLPAVDTTGYQQVSVVDDLLVMVRNSRTVTAYDLAGLVPRWQATVPLADFVTRCGALLCARANRGGTHVLDPATGNVRWSTSEVVDLLWVTQERAIAQLDGHGLVTLDAATGEVVTEYGPWDTVASYERVPRLLGIRLVPETGAVLARLDPARSQPRRIDVLPDVTGGCQSRYDLIACRQQNGSFGLWQLPD</sequence>
<accession>A0ABS1UE93</accession>
<dbReference type="Proteomes" id="UP000661193">
    <property type="component" value="Unassembled WGS sequence"/>
</dbReference>
<evidence type="ECO:0000313" key="4">
    <source>
        <dbReference type="EMBL" id="MBL6274661.1"/>
    </source>
</evidence>
<dbReference type="EMBL" id="JAETXL010000001">
    <property type="protein sequence ID" value="MBL6274661.1"/>
    <property type="molecule type" value="Genomic_DNA"/>
</dbReference>
<feature type="domain" description="Pyrrolo-quinoline quinone repeat" evidence="3">
    <location>
        <begin position="105"/>
        <end position="317"/>
    </location>
</feature>
<dbReference type="SUPFAM" id="SSF50998">
    <property type="entry name" value="Quinoprotein alcohol dehydrogenase-like"/>
    <property type="match status" value="1"/>
</dbReference>
<dbReference type="Pfam" id="PF13360">
    <property type="entry name" value="PQQ_2"/>
    <property type="match status" value="1"/>
</dbReference>
<reference evidence="4 5" key="1">
    <citation type="submission" date="2021-01" db="EMBL/GenBank/DDBJ databases">
        <title>Genome sequencing of Micromonospora fiedleri MG-37.</title>
        <authorList>
            <person name="Moreland P.E.J."/>
            <person name="Stach J.E.M."/>
        </authorList>
    </citation>
    <scope>NUCLEOTIDE SEQUENCE [LARGE SCALE GENOMIC DNA]</scope>
    <source>
        <strain evidence="4 5">MG-37</strain>
    </source>
</reference>
<name>A0ABS1UE93_9ACTN</name>
<keyword evidence="2" id="KW-1133">Transmembrane helix</keyword>
<keyword evidence="2" id="KW-0812">Transmembrane</keyword>
<keyword evidence="2" id="KW-0472">Membrane</keyword>